<name>A0A8J2K7D5_9HEXA</name>
<dbReference type="EMBL" id="CAJVCH010201457">
    <property type="protein sequence ID" value="CAG7730854.1"/>
    <property type="molecule type" value="Genomic_DNA"/>
</dbReference>
<reference evidence="1" key="1">
    <citation type="submission" date="2021-06" db="EMBL/GenBank/DDBJ databases">
        <authorList>
            <person name="Hodson N. C."/>
            <person name="Mongue J. A."/>
            <person name="Jaron S. K."/>
        </authorList>
    </citation>
    <scope>NUCLEOTIDE SEQUENCE</scope>
</reference>
<proteinExistence type="predicted"/>
<dbReference type="Proteomes" id="UP000708208">
    <property type="component" value="Unassembled WGS sequence"/>
</dbReference>
<gene>
    <name evidence="1" type="ORF">AFUS01_LOCUS19470</name>
</gene>
<organism evidence="1 2">
    <name type="scientific">Allacma fusca</name>
    <dbReference type="NCBI Taxonomy" id="39272"/>
    <lineage>
        <taxon>Eukaryota</taxon>
        <taxon>Metazoa</taxon>
        <taxon>Ecdysozoa</taxon>
        <taxon>Arthropoda</taxon>
        <taxon>Hexapoda</taxon>
        <taxon>Collembola</taxon>
        <taxon>Symphypleona</taxon>
        <taxon>Sminthuridae</taxon>
        <taxon>Allacma</taxon>
    </lineage>
</organism>
<sequence>MNLLSVPSSASTKLLSEEAISLRKKRRSQVWSTSGIRTGACQALSGFLMRSAGLEPPAHLESLRHLTSVLRAPVLEVAIRPL</sequence>
<accession>A0A8J2K7D5</accession>
<protein>
    <submittedName>
        <fullName evidence="1">Uncharacterized protein</fullName>
    </submittedName>
</protein>
<dbReference type="AlphaFoldDB" id="A0A8J2K7D5"/>
<comment type="caution">
    <text evidence="1">The sequence shown here is derived from an EMBL/GenBank/DDBJ whole genome shotgun (WGS) entry which is preliminary data.</text>
</comment>
<evidence type="ECO:0000313" key="1">
    <source>
        <dbReference type="EMBL" id="CAG7730854.1"/>
    </source>
</evidence>
<keyword evidence="2" id="KW-1185">Reference proteome</keyword>
<evidence type="ECO:0000313" key="2">
    <source>
        <dbReference type="Proteomes" id="UP000708208"/>
    </source>
</evidence>